<sequence length="77" mass="9155">MHRLITTVHLSIEAMHTRRQHSFRNNPRLQQDLSTLHHLDPWYWNPSNSDLAVLKPAYDAFYTTCNQVEYSAREHGH</sequence>
<dbReference type="RefSeq" id="WP_152536595.1">
    <property type="nucleotide sequence ID" value="NZ_CP087680.1"/>
</dbReference>
<evidence type="ECO:0000313" key="1">
    <source>
        <dbReference type="EMBL" id="MCD8473040.1"/>
    </source>
</evidence>
<comment type="caution">
    <text evidence="1">The sequence shown here is derived from an EMBL/GenBank/DDBJ whole genome shotgun (WGS) entry which is preliminary data.</text>
</comment>
<keyword evidence="2" id="KW-1185">Reference proteome</keyword>
<reference evidence="1" key="1">
    <citation type="submission" date="2021-11" db="EMBL/GenBank/DDBJ databases">
        <title>Genome sequence of Xylella taiwanensis PLS432.</title>
        <authorList>
            <person name="Weng L.-W."/>
            <person name="Su C.-C."/>
            <person name="Tsai C.-W."/>
            <person name="Kuo C.-H."/>
        </authorList>
    </citation>
    <scope>NUCLEOTIDE SEQUENCE</scope>
    <source>
        <strain evidence="1">PLS432</strain>
    </source>
</reference>
<gene>
    <name evidence="1" type="ORF">LPH55_06075</name>
</gene>
<organism evidence="1 2">
    <name type="scientific">Xylella taiwanensis</name>
    <dbReference type="NCBI Taxonomy" id="1444770"/>
    <lineage>
        <taxon>Bacteria</taxon>
        <taxon>Pseudomonadati</taxon>
        <taxon>Pseudomonadota</taxon>
        <taxon>Gammaproteobacteria</taxon>
        <taxon>Lysobacterales</taxon>
        <taxon>Lysobacteraceae</taxon>
        <taxon>Xylella</taxon>
    </lineage>
</organism>
<name>A0ABS8TVV8_9GAMM</name>
<protein>
    <submittedName>
        <fullName evidence="1">Uncharacterized protein</fullName>
    </submittedName>
</protein>
<dbReference type="Proteomes" id="UP001430701">
    <property type="component" value="Unassembled WGS sequence"/>
</dbReference>
<proteinExistence type="predicted"/>
<dbReference type="EMBL" id="JAJPPU010000002">
    <property type="protein sequence ID" value="MCD8473040.1"/>
    <property type="molecule type" value="Genomic_DNA"/>
</dbReference>
<accession>A0ABS8TVV8</accession>
<evidence type="ECO:0000313" key="2">
    <source>
        <dbReference type="Proteomes" id="UP001430701"/>
    </source>
</evidence>